<dbReference type="InterPro" id="IPR021737">
    <property type="entry name" value="Phage_phiKZ_Orf197"/>
</dbReference>
<protein>
    <submittedName>
        <fullName evidence="2">DUF3307 family protein</fullName>
    </submittedName>
</protein>
<dbReference type="EMBL" id="PP856017">
    <property type="protein sequence ID" value="XBS47719.1"/>
    <property type="molecule type" value="Genomic_DNA"/>
</dbReference>
<evidence type="ECO:0000313" key="2">
    <source>
        <dbReference type="EMBL" id="XBS47719.1"/>
    </source>
</evidence>
<feature type="transmembrane region" description="Helical" evidence="1">
    <location>
        <begin position="41"/>
        <end position="63"/>
    </location>
</feature>
<keyword evidence="1" id="KW-1133">Transmembrane helix</keyword>
<proteinExistence type="predicted"/>
<reference evidence="2" key="1">
    <citation type="submission" date="2024-05" db="EMBL/GenBank/DDBJ databases">
        <title>Isolation and characterization of the novel Burkholderia jumbo bacteriophage Surprise13.</title>
        <authorList>
            <person name="Supina B.S.I."/>
            <person name="Dennis J."/>
        </authorList>
    </citation>
    <scope>NUCLEOTIDE SEQUENCE</scope>
</reference>
<name>A0AAU7PHL7_9VIRU</name>
<keyword evidence="1" id="KW-0812">Transmembrane</keyword>
<feature type="transmembrane region" description="Helical" evidence="1">
    <location>
        <begin position="98"/>
        <end position="118"/>
    </location>
</feature>
<gene>
    <name evidence="2" type="ORF">SURPRISE13_210</name>
</gene>
<evidence type="ECO:0000256" key="1">
    <source>
        <dbReference type="SAM" id="Phobius"/>
    </source>
</evidence>
<sequence>MFTSFITVLSGLLAVHWFFDFPGQGQFLSDIKNKQVPVFPWWFGLTAHCWIQAAATYGIVWLFDPALALQIAIAELLLHWVIDCVRVQQRISAMGDQLLHVACKVLYAFLIVMSHIHIDVWLRKM</sequence>
<dbReference type="Pfam" id="PF11750">
    <property type="entry name" value="DUF3307"/>
    <property type="match status" value="1"/>
</dbReference>
<organism evidence="2">
    <name type="scientific">Burkholderia phage vB_BgluM-SURPRISE13</name>
    <dbReference type="NCBI Taxonomy" id="3159457"/>
    <lineage>
        <taxon>Viruses</taxon>
    </lineage>
</organism>
<keyword evidence="1" id="KW-0472">Membrane</keyword>
<accession>A0AAU7PHL7</accession>